<dbReference type="InterPro" id="IPR003838">
    <property type="entry name" value="ABC3_permease_C"/>
</dbReference>
<feature type="domain" description="ABC3 transporter permease C-terminal" evidence="8">
    <location>
        <begin position="271"/>
        <end position="390"/>
    </location>
</feature>
<proteinExistence type="inferred from homology"/>
<feature type="transmembrane region" description="Helical" evidence="7">
    <location>
        <begin position="435"/>
        <end position="456"/>
    </location>
</feature>
<gene>
    <name evidence="10" type="ORF">J2W49_005099</name>
</gene>
<evidence type="ECO:0000256" key="7">
    <source>
        <dbReference type="SAM" id="Phobius"/>
    </source>
</evidence>
<dbReference type="Pfam" id="PF02687">
    <property type="entry name" value="FtsX"/>
    <property type="match status" value="2"/>
</dbReference>
<evidence type="ECO:0000256" key="3">
    <source>
        <dbReference type="ARBA" id="ARBA00022475"/>
    </source>
</evidence>
<keyword evidence="6 7" id="KW-0472">Membrane</keyword>
<feature type="transmembrane region" description="Helical" evidence="7">
    <location>
        <begin position="704"/>
        <end position="731"/>
    </location>
</feature>
<feature type="transmembrane region" description="Helical" evidence="7">
    <location>
        <begin position="20"/>
        <end position="39"/>
    </location>
</feature>
<feature type="transmembrane region" description="Helical" evidence="7">
    <location>
        <begin position="751"/>
        <end position="772"/>
    </location>
</feature>
<name>A0ABU1WVB7_9BURK</name>
<feature type="transmembrane region" description="Helical" evidence="7">
    <location>
        <begin position="362"/>
        <end position="387"/>
    </location>
</feature>
<evidence type="ECO:0000256" key="2">
    <source>
        <dbReference type="ARBA" id="ARBA00005236"/>
    </source>
</evidence>
<keyword evidence="11" id="KW-1185">Reference proteome</keyword>
<dbReference type="Pfam" id="PF12704">
    <property type="entry name" value="MacB_PCD"/>
    <property type="match status" value="1"/>
</dbReference>
<dbReference type="EMBL" id="JAVDWU010000017">
    <property type="protein sequence ID" value="MDR7153119.1"/>
    <property type="molecule type" value="Genomic_DNA"/>
</dbReference>
<evidence type="ECO:0000313" key="11">
    <source>
        <dbReference type="Proteomes" id="UP001265700"/>
    </source>
</evidence>
<dbReference type="InterPro" id="IPR051447">
    <property type="entry name" value="Lipoprotein-release_system"/>
</dbReference>
<evidence type="ECO:0000259" key="9">
    <source>
        <dbReference type="Pfam" id="PF12704"/>
    </source>
</evidence>
<sequence length="789" mass="85409">MKALDIKLWRDLRRLRTQAITIAVVVAIGVAGFVGMFSVHESLQSSRDSFYRDNRLADVFATVKRAPLHLRQRLEAIEGVAEVRLDVTMDAQIALPDADAPVTGRFIGLDLAQVHARRQGLNTLSLRNGRWPERGHQLEAVVSDRFATARGLKPGQSVRAILNGQLELVHIVGTAISPEYVFASRGGAPDDQTFGIWWIDHERMVHAADMQGAFNQVSMRLDAGASVPAVKDQADRLLDPFGTLGAVGRDQQLSAKIVSDELAQLKVMGTVLPAIFLAVAMFILNVVISRQVATQRSQIAALKALGYGDGAIAWHYIQLAMVIAGLGALAGLGLSLWIGQLMLGLYDEVFRFNQLAYVTTPWLVAVAAGITAGAAALGTWTAIHAVVRLKPAQAMQPPSPPTYRRTLVERLGLGRFVRTGALMVIRNFERRPLRAAFTVTGIALAVALQISGAFWLDAIAHIVDTQFRLVQQGDVMVSFDRPVPLSVTNDLRRLPGVIDAEPYRTEPVRMHLRGRSEDAAILGLVDDAQLFRVVDEKRGPVALPDGGLVISSLLARSIGARTGDRVEVEFRLWSQTFASVAVVDTVHTMMGKQAFMRLDALNRLSRDGAGAGEAALQVDPQAMPAFWGAVKNAPLINAVFDKAGTMASFNETTSRNMGVFSGILTLFAVAMAVGIVYNAARITLSERAWELASLRVLGMTRAEVSVLLLGQLAVELLVALPIGCVAGWALATLMMRLMSSDSIDFPVVIEPSTYAMAALIVLAAGVVSALMVRRQIDRLDLVAVLKVRE</sequence>
<accession>A0ABU1WVB7</accession>
<feature type="domain" description="ABC3 transporter permease C-terminal" evidence="8">
    <location>
        <begin position="663"/>
        <end position="775"/>
    </location>
</feature>
<feature type="transmembrane region" description="Helical" evidence="7">
    <location>
        <begin position="267"/>
        <end position="288"/>
    </location>
</feature>
<feature type="domain" description="MacB-like periplasmic core" evidence="9">
    <location>
        <begin position="24"/>
        <end position="236"/>
    </location>
</feature>
<protein>
    <submittedName>
        <fullName evidence="10">ABC transport system permease protein</fullName>
    </submittedName>
</protein>
<dbReference type="RefSeq" id="WP_310322582.1">
    <property type="nucleotide sequence ID" value="NZ_JAVDWU010000017.1"/>
</dbReference>
<feature type="transmembrane region" description="Helical" evidence="7">
    <location>
        <begin position="657"/>
        <end position="677"/>
    </location>
</feature>
<dbReference type="PANTHER" id="PTHR30489">
    <property type="entry name" value="LIPOPROTEIN-RELEASING SYSTEM TRANSMEMBRANE PROTEIN LOLE"/>
    <property type="match status" value="1"/>
</dbReference>
<dbReference type="InterPro" id="IPR025857">
    <property type="entry name" value="MacB_PCD"/>
</dbReference>
<feature type="transmembrane region" description="Helical" evidence="7">
    <location>
        <begin position="319"/>
        <end position="342"/>
    </location>
</feature>
<comment type="caution">
    <text evidence="10">The sequence shown here is derived from an EMBL/GenBank/DDBJ whole genome shotgun (WGS) entry which is preliminary data.</text>
</comment>
<keyword evidence="4 7" id="KW-0812">Transmembrane</keyword>
<evidence type="ECO:0000256" key="4">
    <source>
        <dbReference type="ARBA" id="ARBA00022692"/>
    </source>
</evidence>
<comment type="subcellular location">
    <subcellularLocation>
        <location evidence="1">Cell membrane</location>
        <topology evidence="1">Multi-pass membrane protein</topology>
    </subcellularLocation>
</comment>
<evidence type="ECO:0000313" key="10">
    <source>
        <dbReference type="EMBL" id="MDR7153119.1"/>
    </source>
</evidence>
<evidence type="ECO:0000259" key="8">
    <source>
        <dbReference type="Pfam" id="PF02687"/>
    </source>
</evidence>
<keyword evidence="3" id="KW-1003">Cell membrane</keyword>
<keyword evidence="5 7" id="KW-1133">Transmembrane helix</keyword>
<reference evidence="10 11" key="1">
    <citation type="submission" date="2023-07" db="EMBL/GenBank/DDBJ databases">
        <title>Sorghum-associated microbial communities from plants grown in Nebraska, USA.</title>
        <authorList>
            <person name="Schachtman D."/>
        </authorList>
    </citation>
    <scope>NUCLEOTIDE SEQUENCE [LARGE SCALE GENOMIC DNA]</scope>
    <source>
        <strain evidence="10 11">4249</strain>
    </source>
</reference>
<dbReference type="Proteomes" id="UP001265700">
    <property type="component" value="Unassembled WGS sequence"/>
</dbReference>
<dbReference type="PANTHER" id="PTHR30489:SF0">
    <property type="entry name" value="LIPOPROTEIN-RELEASING SYSTEM TRANSMEMBRANE PROTEIN LOLE"/>
    <property type="match status" value="1"/>
</dbReference>
<evidence type="ECO:0000256" key="5">
    <source>
        <dbReference type="ARBA" id="ARBA00022989"/>
    </source>
</evidence>
<evidence type="ECO:0000256" key="6">
    <source>
        <dbReference type="ARBA" id="ARBA00023136"/>
    </source>
</evidence>
<evidence type="ECO:0000256" key="1">
    <source>
        <dbReference type="ARBA" id="ARBA00004651"/>
    </source>
</evidence>
<comment type="similarity">
    <text evidence="2">Belongs to the ABC-4 integral membrane protein family. LolC/E subfamily.</text>
</comment>
<organism evidence="10 11">
    <name type="scientific">Hydrogenophaga palleronii</name>
    <dbReference type="NCBI Taxonomy" id="65655"/>
    <lineage>
        <taxon>Bacteria</taxon>
        <taxon>Pseudomonadati</taxon>
        <taxon>Pseudomonadota</taxon>
        <taxon>Betaproteobacteria</taxon>
        <taxon>Burkholderiales</taxon>
        <taxon>Comamonadaceae</taxon>
        <taxon>Hydrogenophaga</taxon>
    </lineage>
</organism>